<dbReference type="Gene3D" id="3.40.1000.10">
    <property type="entry name" value="Mog1/PsbP, alpha/beta/alpha sandwich"/>
    <property type="match status" value="1"/>
</dbReference>
<evidence type="ECO:0000256" key="1">
    <source>
        <dbReference type="SAM" id="Phobius"/>
    </source>
</evidence>
<reference evidence="3" key="3">
    <citation type="submission" date="2006-07" db="EMBL/GenBank/DDBJ databases">
        <authorList>
            <person name="Buell R."/>
        </authorList>
    </citation>
    <scope>NUCLEOTIDE SEQUENCE</scope>
</reference>
<keyword evidence="1" id="KW-1133">Transmembrane helix</keyword>
<keyword evidence="1" id="KW-0472">Membrane</keyword>
<evidence type="ECO:0000313" key="3">
    <source>
        <dbReference type="EMBL" id="ABG66119.1"/>
    </source>
</evidence>
<dbReference type="EMBL" id="DP000086">
    <property type="protein sequence ID" value="ABG66119.1"/>
    <property type="molecule type" value="Genomic_DNA"/>
</dbReference>
<dbReference type="InterPro" id="IPR016123">
    <property type="entry name" value="Mog1/PsbP_a/b/a-sand"/>
</dbReference>
<dbReference type="AlphaFoldDB" id="Q109L1"/>
<proteinExistence type="predicted"/>
<protein>
    <submittedName>
        <fullName evidence="3">PsbP family protein, expressed</fullName>
    </submittedName>
</protein>
<dbReference type="GO" id="GO:0019898">
    <property type="term" value="C:extrinsic component of membrane"/>
    <property type="evidence" value="ECO:0007669"/>
    <property type="project" value="InterPro"/>
</dbReference>
<name>Q109L1_ORYSJ</name>
<dbReference type="InterPro" id="IPR011990">
    <property type="entry name" value="TPR-like_helical_dom_sf"/>
</dbReference>
<dbReference type="InterPro" id="IPR002683">
    <property type="entry name" value="PsbP_C"/>
</dbReference>
<reference evidence="3" key="2">
    <citation type="submission" date="2003-05" db="EMBL/GenBank/DDBJ databases">
        <authorList>
            <person name="Buell C.R."/>
            <person name="Wing R.A."/>
            <person name="McCombie W.R."/>
            <person name="Messing J."/>
            <person name="Yuan Q."/>
            <person name="Ouyang S."/>
        </authorList>
    </citation>
    <scope>NUCLEOTIDE SEQUENCE</scope>
</reference>
<dbReference type="Pfam" id="PF01789">
    <property type="entry name" value="PsbP"/>
    <property type="match status" value="1"/>
</dbReference>
<reference evidence="3" key="1">
    <citation type="journal article" date="2003" name="Science">
        <title>In-depth view of structure, activity, and evolution of rice chromosome 10.</title>
        <authorList>
            <consortium name="Rice Chromosome 10 Sequencing Consortium"/>
        </authorList>
    </citation>
    <scope>NUCLEOTIDE SEQUENCE [LARGE SCALE GENOMIC DNA]</scope>
</reference>
<dbReference type="NCBIfam" id="NF040946">
    <property type="entry name" value="PSII_PsbP"/>
    <property type="match status" value="1"/>
</dbReference>
<keyword evidence="1" id="KW-0812">Transmembrane</keyword>
<evidence type="ECO:0000259" key="2">
    <source>
        <dbReference type="Pfam" id="PF01789"/>
    </source>
</evidence>
<feature type="domain" description="PsbP C-terminal" evidence="2">
    <location>
        <begin position="369"/>
        <end position="518"/>
    </location>
</feature>
<dbReference type="Gene3D" id="1.25.40.10">
    <property type="entry name" value="Tetratricopeptide repeat domain"/>
    <property type="match status" value="1"/>
</dbReference>
<feature type="transmembrane region" description="Helical" evidence="1">
    <location>
        <begin position="199"/>
        <end position="221"/>
    </location>
</feature>
<dbReference type="GO" id="GO:0015979">
    <property type="term" value="P:photosynthesis"/>
    <property type="evidence" value="ECO:0007669"/>
    <property type="project" value="InterPro"/>
</dbReference>
<dbReference type="PANTHER" id="PTHR31407:SF4">
    <property type="entry name" value="PSBP-LIKE PROTEIN 1, CHLOROPLASTIC"/>
    <property type="match status" value="1"/>
</dbReference>
<organism evidence="3">
    <name type="scientific">Oryza sativa subsp. japonica</name>
    <name type="common">Rice</name>
    <dbReference type="NCBI Taxonomy" id="39947"/>
    <lineage>
        <taxon>Eukaryota</taxon>
        <taxon>Viridiplantae</taxon>
        <taxon>Streptophyta</taxon>
        <taxon>Embryophyta</taxon>
        <taxon>Tracheophyta</taxon>
        <taxon>Spermatophyta</taxon>
        <taxon>Magnoliopsida</taxon>
        <taxon>Liliopsida</taxon>
        <taxon>Poales</taxon>
        <taxon>Poaceae</taxon>
        <taxon>BOP clade</taxon>
        <taxon>Oryzoideae</taxon>
        <taxon>Oryzeae</taxon>
        <taxon>Oryzinae</taxon>
        <taxon>Oryza</taxon>
        <taxon>Oryza sativa</taxon>
    </lineage>
</organism>
<accession>Q109L1</accession>
<dbReference type="SUPFAM" id="SSF55724">
    <property type="entry name" value="Mog1p/PsbP-like"/>
    <property type="match status" value="1"/>
</dbReference>
<sequence length="536" mass="59419">MATPSTSASGPAPAPAPASSAFPLTAAARFLRVSAFSSTRAFALAERRRTPRCRLSEVGGGDRSVAAGRSPGPRSFHGLVLSGNAEGAMQSLRRELSSGMHPLRENFVALVHVFAKNDLTTKGMEILAAMERQSIKSEADTFRPAKIQAFGMRRCSKSLLQLGTLPCCTMAWLSFAQTAQASEGTNINMVYEVGELFELGIQLSYLLILLGLLGAGTFFVIRQVLVRRELDLSAKELQEQVRSGDASATEYFELGAVMLRRKFYPAAIKYLQQAIQKWDRDEQDLAQMQSLRRELSSGVHPLHGNFVALVHVFAKNDLATRCMEILATMERQSIKRELESSRRRMLLAAGAAVFLSWPNLAANAAEAKKGFLPVTDKKDGYSFLYPFGWQEVVVQGQDKVYKDVIEPLESVSVNTIPTSKQDIRELGPPDQVAEALIRKVLAAPTQKTKLIEAKENDVDGRTYYTFEFTAQAPNFTRHALGAIAIANGKFYTLTTGANERRWEKIKDRLHTVVDSFKIEVLQLVWFNGKCRKHGFY</sequence>
<dbReference type="GO" id="GO:0009654">
    <property type="term" value="C:photosystem II oxygen evolving complex"/>
    <property type="evidence" value="ECO:0007669"/>
    <property type="project" value="InterPro"/>
</dbReference>
<gene>
    <name evidence="3" type="ordered locus">LOC_Os10g32348</name>
</gene>
<dbReference type="PANTHER" id="PTHR31407">
    <property type="match status" value="1"/>
</dbReference>
<dbReference type="GO" id="GO:0005509">
    <property type="term" value="F:calcium ion binding"/>
    <property type="evidence" value="ECO:0007669"/>
    <property type="project" value="InterPro"/>
</dbReference>